<protein>
    <submittedName>
        <fullName evidence="2">Asparagine synthase (Glutamine-hydrolyzing) (AsnB, ASNS)</fullName>
        <ecNumber evidence="2">6.3.5.4</ecNumber>
    </submittedName>
</protein>
<dbReference type="Pfam" id="PF00733">
    <property type="entry name" value="Asn_synthase"/>
    <property type="match status" value="1"/>
</dbReference>
<feature type="domain" description="Asparagine synthetase" evidence="1">
    <location>
        <begin position="2"/>
        <end position="258"/>
    </location>
</feature>
<dbReference type="EC" id="6.3.5.4" evidence="2"/>
<evidence type="ECO:0000313" key="2">
    <source>
        <dbReference type="EMBL" id="AIF13199.1"/>
    </source>
</evidence>
<dbReference type="SUPFAM" id="SSF52402">
    <property type="entry name" value="Adenine nucleotide alpha hydrolases-like"/>
    <property type="match status" value="1"/>
</dbReference>
<keyword evidence="2" id="KW-0436">Ligase</keyword>
<dbReference type="PANTHER" id="PTHR43284:SF1">
    <property type="entry name" value="ASPARAGINE SYNTHETASE"/>
    <property type="match status" value="1"/>
</dbReference>
<dbReference type="InterPro" id="IPR001962">
    <property type="entry name" value="Asn_synthase"/>
</dbReference>
<proteinExistence type="predicted"/>
<dbReference type="InterPro" id="IPR051786">
    <property type="entry name" value="ASN_synthetase/amidase"/>
</dbReference>
<gene>
    <name evidence="2" type="primary">ASNS</name>
    <name evidence="2" type="synonym">asnB</name>
</gene>
<dbReference type="AlphaFoldDB" id="A0A075HB65"/>
<name>A0A075HB65_9ARCH</name>
<evidence type="ECO:0000259" key="1">
    <source>
        <dbReference type="Pfam" id="PF00733"/>
    </source>
</evidence>
<organism evidence="2">
    <name type="scientific">uncultured marine thaumarchaeote KM3_60_F11</name>
    <dbReference type="NCBI Taxonomy" id="1456212"/>
    <lineage>
        <taxon>Archaea</taxon>
        <taxon>Nitrososphaerota</taxon>
        <taxon>environmental samples</taxon>
    </lineage>
</organism>
<reference evidence="2" key="1">
    <citation type="journal article" date="2014" name="Genome Biol. Evol.">
        <title>Pangenome evidence for extensive interdomain horizontal transfer affecting lineage core and shell genes in uncultured planktonic thaumarchaeota and euryarchaeota.</title>
        <authorList>
            <person name="Deschamps P."/>
            <person name="Zivanovic Y."/>
            <person name="Moreira D."/>
            <person name="Rodriguez-Valera F."/>
            <person name="Lopez-Garcia P."/>
        </authorList>
    </citation>
    <scope>NUCLEOTIDE SEQUENCE</scope>
</reference>
<dbReference type="EMBL" id="KF900966">
    <property type="protein sequence ID" value="AIF13199.1"/>
    <property type="molecule type" value="Genomic_DNA"/>
</dbReference>
<dbReference type="Gene3D" id="3.40.50.620">
    <property type="entry name" value="HUPs"/>
    <property type="match status" value="1"/>
</dbReference>
<dbReference type="GO" id="GO:0006529">
    <property type="term" value="P:asparagine biosynthetic process"/>
    <property type="evidence" value="ECO:0007669"/>
    <property type="project" value="InterPro"/>
</dbReference>
<sequence length="271" mass="32325">MPKAISIVKQPFWDLHWYYLTKEMKNFTDVFLSGDGGDELFGGYTFRYKKFLELTNENSTNHEKIIAYLNCHERDWVPDQEQVFGREIKFDWNEIYKILESYFDNSLPRLTQVFLADYNGKLTYNMNPLYKLIHEHFAIQNIAPIQNEGLIQYSCTLPNDQKYDSKLNLGKIILLKLLEKYKVKNLISSNKQGFSVNTSKLWNSYGKKIFLHYFDKSRLVEDQIINSDWVQRYVSKNNLDVRYINKFLGILALEIWYRLFITKDLKSNEKL</sequence>
<dbReference type="InterPro" id="IPR014729">
    <property type="entry name" value="Rossmann-like_a/b/a_fold"/>
</dbReference>
<dbReference type="GO" id="GO:0004066">
    <property type="term" value="F:asparagine synthase (glutamine-hydrolyzing) activity"/>
    <property type="evidence" value="ECO:0007669"/>
    <property type="project" value="UniProtKB-EC"/>
</dbReference>
<dbReference type="PANTHER" id="PTHR43284">
    <property type="entry name" value="ASPARAGINE SYNTHETASE (GLUTAMINE-HYDROLYZING)"/>
    <property type="match status" value="1"/>
</dbReference>
<accession>A0A075HB65</accession>